<evidence type="ECO:0000313" key="9">
    <source>
        <dbReference type="EMBL" id="SOE18854.1"/>
    </source>
</evidence>
<dbReference type="GO" id="GO:0016779">
    <property type="term" value="F:nucleotidyltransferase activity"/>
    <property type="evidence" value="ECO:0007669"/>
    <property type="project" value="UniProtKB-KW"/>
</dbReference>
<dbReference type="EMBL" id="OCPC01000006">
    <property type="protein sequence ID" value="SOE18854.1"/>
    <property type="molecule type" value="Genomic_DNA"/>
</dbReference>
<evidence type="ECO:0000259" key="7">
    <source>
        <dbReference type="Pfam" id="PF13362"/>
    </source>
</evidence>
<keyword evidence="4" id="KW-0548">Nucleotidyltransferase</keyword>
<dbReference type="InterPro" id="IPR036977">
    <property type="entry name" value="DNA_primase_Znf_CHC2"/>
</dbReference>
<keyword evidence="10" id="KW-1185">Reference proteome</keyword>
<dbReference type="GO" id="GO:0006269">
    <property type="term" value="P:DNA replication, synthesis of primer"/>
    <property type="evidence" value="ECO:0007669"/>
    <property type="project" value="UniProtKB-KW"/>
</dbReference>
<dbReference type="SUPFAM" id="SSF57783">
    <property type="entry name" value="Zinc beta-ribbon"/>
    <property type="match status" value="1"/>
</dbReference>
<dbReference type="AlphaFoldDB" id="A0A286IHL7"/>
<dbReference type="GO" id="GO:0008270">
    <property type="term" value="F:zinc ion binding"/>
    <property type="evidence" value="ECO:0007669"/>
    <property type="project" value="InterPro"/>
</dbReference>
<dbReference type="GO" id="GO:0003677">
    <property type="term" value="F:DNA binding"/>
    <property type="evidence" value="ECO:0007669"/>
    <property type="project" value="InterPro"/>
</dbReference>
<dbReference type="GO" id="GO:0000428">
    <property type="term" value="C:DNA-directed RNA polymerase complex"/>
    <property type="evidence" value="ECO:0007669"/>
    <property type="project" value="UniProtKB-KW"/>
</dbReference>
<keyword evidence="1" id="KW-0240">DNA-directed RNA polymerase</keyword>
<evidence type="ECO:0000256" key="1">
    <source>
        <dbReference type="ARBA" id="ARBA00022478"/>
    </source>
</evidence>
<feature type="domain" description="Toprim" evidence="7">
    <location>
        <begin position="230"/>
        <end position="321"/>
    </location>
</feature>
<protein>
    <submittedName>
        <fullName evidence="9">Toprim domain-containing protein</fullName>
    </submittedName>
</protein>
<evidence type="ECO:0000256" key="3">
    <source>
        <dbReference type="ARBA" id="ARBA00022679"/>
    </source>
</evidence>
<dbReference type="Proteomes" id="UP000219465">
    <property type="component" value="Unassembled WGS sequence"/>
</dbReference>
<dbReference type="InterPro" id="IPR006171">
    <property type="entry name" value="TOPRIM_dom"/>
</dbReference>
<dbReference type="InterPro" id="IPR055570">
    <property type="entry name" value="DUF7146"/>
</dbReference>
<dbReference type="Pfam" id="PF23639">
    <property type="entry name" value="DUF7146"/>
    <property type="match status" value="1"/>
</dbReference>
<sequence>MIAAPFARNIATELCGEPNRRMSNATCLRFGRRGSLSVDIRPATAGVWCDHEAGEGGSIIDLAARQLGLSFPAACDWIANRCGVGDGAIDADDLARRRAEMAALAALQDAEIARERAARVDAAWAIWQASAPPGGTLAQVYLTARRCWHPWLGTGHAVRFTPACPMDDGGTYPAMVAAMTDALTGEFTGIHRTHLAPDGSGKGAREKRMLGTARGAVVRLRDEPGSAACFAEGIETTLSTPALIGALPPKVIATLSAGTMRTLPAMQGVENAVIMADMDEAGLDAAAMMAGRYADAGKFWSVYGPPQGFKDANDALTGCGQEKAPPKAGHIK</sequence>
<keyword evidence="6" id="KW-0804">Transcription</keyword>
<evidence type="ECO:0000259" key="8">
    <source>
        <dbReference type="Pfam" id="PF23639"/>
    </source>
</evidence>
<gene>
    <name evidence="9" type="ORF">SAMN05877838_3798</name>
</gene>
<dbReference type="Pfam" id="PF13362">
    <property type="entry name" value="Toprim_3"/>
    <property type="match status" value="1"/>
</dbReference>
<accession>A0A286IHL7</accession>
<keyword evidence="2" id="KW-0639">Primosome</keyword>
<organism evidence="9 10">
    <name type="scientific">Hoeflea halophila</name>
    <dbReference type="NCBI Taxonomy" id="714899"/>
    <lineage>
        <taxon>Bacteria</taxon>
        <taxon>Pseudomonadati</taxon>
        <taxon>Pseudomonadota</taxon>
        <taxon>Alphaproteobacteria</taxon>
        <taxon>Hyphomicrobiales</taxon>
        <taxon>Rhizobiaceae</taxon>
        <taxon>Hoeflea</taxon>
    </lineage>
</organism>
<keyword evidence="5" id="KW-0235">DNA replication</keyword>
<feature type="domain" description="DUF7146" evidence="8">
    <location>
        <begin position="118"/>
        <end position="220"/>
    </location>
</feature>
<evidence type="ECO:0000256" key="4">
    <source>
        <dbReference type="ARBA" id="ARBA00022695"/>
    </source>
</evidence>
<keyword evidence="3" id="KW-0808">Transferase</keyword>
<evidence type="ECO:0000256" key="6">
    <source>
        <dbReference type="ARBA" id="ARBA00023163"/>
    </source>
</evidence>
<proteinExistence type="predicted"/>
<dbReference type="Gene3D" id="3.90.580.10">
    <property type="entry name" value="Zinc finger, CHC2-type domain"/>
    <property type="match status" value="1"/>
</dbReference>
<evidence type="ECO:0000256" key="5">
    <source>
        <dbReference type="ARBA" id="ARBA00022705"/>
    </source>
</evidence>
<reference evidence="10" key="1">
    <citation type="submission" date="2017-08" db="EMBL/GenBank/DDBJ databases">
        <authorList>
            <person name="Varghese N."/>
            <person name="Submissions S."/>
        </authorList>
    </citation>
    <scope>NUCLEOTIDE SEQUENCE [LARGE SCALE GENOMIC DNA]</scope>
    <source>
        <strain evidence="10">KCTC 23107</strain>
    </source>
</reference>
<evidence type="ECO:0000313" key="10">
    <source>
        <dbReference type="Proteomes" id="UP000219465"/>
    </source>
</evidence>
<name>A0A286IHL7_9HYPH</name>
<evidence type="ECO:0000256" key="2">
    <source>
        <dbReference type="ARBA" id="ARBA00022515"/>
    </source>
</evidence>
<dbReference type="GO" id="GO:1990077">
    <property type="term" value="C:primosome complex"/>
    <property type="evidence" value="ECO:0007669"/>
    <property type="project" value="UniProtKB-KW"/>
</dbReference>